<dbReference type="SUPFAM" id="SSF53067">
    <property type="entry name" value="Actin-like ATPase domain"/>
    <property type="match status" value="2"/>
</dbReference>
<dbReference type="OrthoDB" id="9782710at2"/>
<evidence type="ECO:0000313" key="8">
    <source>
        <dbReference type="EMBL" id="RAW15472.1"/>
    </source>
</evidence>
<dbReference type="InterPro" id="IPR018485">
    <property type="entry name" value="FGGY_C"/>
</dbReference>
<dbReference type="PROSITE" id="PS00445">
    <property type="entry name" value="FGGY_KINASES_2"/>
    <property type="match status" value="1"/>
</dbReference>
<dbReference type="GO" id="GO:0016301">
    <property type="term" value="F:kinase activity"/>
    <property type="evidence" value="ECO:0007669"/>
    <property type="project" value="UniProtKB-KW"/>
</dbReference>
<dbReference type="PIRSF" id="PIRSF000538">
    <property type="entry name" value="GlpK"/>
    <property type="match status" value="1"/>
</dbReference>
<keyword evidence="3 5" id="KW-0808">Transferase</keyword>
<evidence type="ECO:0000256" key="3">
    <source>
        <dbReference type="ARBA" id="ARBA00022679"/>
    </source>
</evidence>
<proteinExistence type="inferred from homology"/>
<dbReference type="GO" id="GO:0042732">
    <property type="term" value="P:D-xylose metabolic process"/>
    <property type="evidence" value="ECO:0007669"/>
    <property type="project" value="UniProtKB-KW"/>
</dbReference>
<sequence length="505" mass="53951">MTVFVGCDLGTMGTKAAVVDLSGQIVGEAFEEVPLRTPRPRWAEQDLEEIEASAYRTIGRALEASGRARDVGGVAFSGQMSGIGTIDADFRPATHFDSWLDSRCTPYIDEMSEHAARVVELSGCPPTYSHGPKIVWWQRERPDDFKRIERFVVPGAFVAGRMCGLAAQDAFIDRTYLHFSNLSDTAAATWSDELIDEFRVDRRVLPRIVDPLDIVGEITPQAAEATGLPVGTPVAAGAGDQSAASLGAGVVSGGQAFDSAGTASVFAVCTDGYQPDTANLTLTSGHSVIAGKFIALAFINGGGLALRWFRDEIATDLADSPNAYAELDRLAGAVEPGCGGLLWFPHFQGGVLPPQPRARGAWVGLTAGHERGHMFRALLEGIAYEYAVWAELARGIGQDLHEARALGGGAASPLWNGIKADVLGIDWVPTLRQEGGVLADALIAAAATGHVDDLAATAQEWQETTEPIRPDPDRHATYWTLRTAYNELRNQLGPVYARLGSLVGR</sequence>
<dbReference type="InterPro" id="IPR018483">
    <property type="entry name" value="Carb_kinase_FGGY_CS"/>
</dbReference>
<reference evidence="8 9" key="1">
    <citation type="submission" date="2018-06" db="EMBL/GenBank/DDBJ databases">
        <title>Phytoactinopolyspora halophila sp. nov., a novel halophilic actinomycete isolated from a saline soil in China.</title>
        <authorList>
            <person name="Tang S.-K."/>
        </authorList>
    </citation>
    <scope>NUCLEOTIDE SEQUENCE [LARGE SCALE GENOMIC DNA]</scope>
    <source>
        <strain evidence="8 9">YIM 96934</strain>
    </source>
</reference>
<gene>
    <name evidence="8" type="ORF">DPM12_09525</name>
</gene>
<evidence type="ECO:0000256" key="4">
    <source>
        <dbReference type="ARBA" id="ARBA00022777"/>
    </source>
</evidence>
<dbReference type="Proteomes" id="UP000250462">
    <property type="component" value="Unassembled WGS sequence"/>
</dbReference>
<dbReference type="RefSeq" id="WP_112258075.1">
    <property type="nucleotide sequence ID" value="NZ_QMIG01000006.1"/>
</dbReference>
<keyword evidence="2" id="KW-0859">Xylose metabolism</keyword>
<dbReference type="Pfam" id="PF00370">
    <property type="entry name" value="FGGY_N"/>
    <property type="match status" value="1"/>
</dbReference>
<dbReference type="AlphaFoldDB" id="A0A329QVY3"/>
<comment type="similarity">
    <text evidence="1 5">Belongs to the FGGY kinase family.</text>
</comment>
<dbReference type="InterPro" id="IPR000577">
    <property type="entry name" value="Carb_kinase_FGGY"/>
</dbReference>
<dbReference type="Gene3D" id="3.30.420.40">
    <property type="match status" value="2"/>
</dbReference>
<dbReference type="PANTHER" id="PTHR43095">
    <property type="entry name" value="SUGAR KINASE"/>
    <property type="match status" value="1"/>
</dbReference>
<evidence type="ECO:0000256" key="5">
    <source>
        <dbReference type="RuleBase" id="RU003733"/>
    </source>
</evidence>
<comment type="caution">
    <text evidence="8">The sequence shown here is derived from an EMBL/GenBank/DDBJ whole genome shotgun (WGS) entry which is preliminary data.</text>
</comment>
<accession>A0A329QVY3</accession>
<feature type="domain" description="Carbohydrate kinase FGGY N-terminal" evidence="6">
    <location>
        <begin position="4"/>
        <end position="247"/>
    </location>
</feature>
<keyword evidence="9" id="KW-1185">Reference proteome</keyword>
<keyword evidence="4 5" id="KW-0418">Kinase</keyword>
<evidence type="ECO:0000259" key="7">
    <source>
        <dbReference type="Pfam" id="PF02782"/>
    </source>
</evidence>
<dbReference type="InterPro" id="IPR018484">
    <property type="entry name" value="FGGY_N"/>
</dbReference>
<evidence type="ECO:0000313" key="9">
    <source>
        <dbReference type="Proteomes" id="UP000250462"/>
    </source>
</evidence>
<dbReference type="GO" id="GO:0016773">
    <property type="term" value="F:phosphotransferase activity, alcohol group as acceptor"/>
    <property type="evidence" value="ECO:0007669"/>
    <property type="project" value="InterPro"/>
</dbReference>
<dbReference type="PANTHER" id="PTHR43095:SF5">
    <property type="entry name" value="XYLULOSE KINASE"/>
    <property type="match status" value="1"/>
</dbReference>
<feature type="domain" description="Carbohydrate kinase FGGY C-terminal" evidence="7">
    <location>
        <begin position="259"/>
        <end position="447"/>
    </location>
</feature>
<dbReference type="Pfam" id="PF02782">
    <property type="entry name" value="FGGY_C"/>
    <property type="match status" value="1"/>
</dbReference>
<dbReference type="EMBL" id="QMIG01000006">
    <property type="protein sequence ID" value="RAW15472.1"/>
    <property type="molecule type" value="Genomic_DNA"/>
</dbReference>
<name>A0A329QVY3_9ACTN</name>
<evidence type="ECO:0000256" key="2">
    <source>
        <dbReference type="ARBA" id="ARBA00022629"/>
    </source>
</evidence>
<evidence type="ECO:0000259" key="6">
    <source>
        <dbReference type="Pfam" id="PF00370"/>
    </source>
</evidence>
<organism evidence="8 9">
    <name type="scientific">Phytoactinopolyspora halophila</name>
    <dbReference type="NCBI Taxonomy" id="1981511"/>
    <lineage>
        <taxon>Bacteria</taxon>
        <taxon>Bacillati</taxon>
        <taxon>Actinomycetota</taxon>
        <taxon>Actinomycetes</taxon>
        <taxon>Jiangellales</taxon>
        <taxon>Jiangellaceae</taxon>
        <taxon>Phytoactinopolyspora</taxon>
    </lineage>
</organism>
<dbReference type="CDD" id="cd00366">
    <property type="entry name" value="ASKHA_NBD_FGGY"/>
    <property type="match status" value="1"/>
</dbReference>
<protein>
    <submittedName>
        <fullName evidence="8">Xylulose kinase</fullName>
    </submittedName>
</protein>
<dbReference type="InterPro" id="IPR050406">
    <property type="entry name" value="FGGY_Carb_Kinase"/>
</dbReference>
<evidence type="ECO:0000256" key="1">
    <source>
        <dbReference type="ARBA" id="ARBA00009156"/>
    </source>
</evidence>
<dbReference type="InterPro" id="IPR043129">
    <property type="entry name" value="ATPase_NBD"/>
</dbReference>
<keyword evidence="2" id="KW-0119">Carbohydrate metabolism</keyword>